<evidence type="ECO:0000313" key="4">
    <source>
        <dbReference type="EMBL" id="TRW44936.1"/>
    </source>
</evidence>
<dbReference type="RefSeq" id="WP_143418673.1">
    <property type="nucleotide sequence ID" value="NZ_VJXR01000032.1"/>
</dbReference>
<accession>A0A552WQ88</accession>
<dbReference type="Gene3D" id="1.20.120.1220">
    <property type="match status" value="1"/>
</dbReference>
<evidence type="ECO:0000313" key="5">
    <source>
        <dbReference type="Proteomes" id="UP000318693"/>
    </source>
</evidence>
<gene>
    <name evidence="4" type="ORF">FJ693_11515</name>
</gene>
<dbReference type="InterPro" id="IPR050882">
    <property type="entry name" value="Prepilin_peptidase/N-MTase"/>
</dbReference>
<dbReference type="AlphaFoldDB" id="A0A552WQ88"/>
<name>A0A552WQ88_9MICO</name>
<comment type="similarity">
    <text evidence="1">Belongs to the peptidase A24 family.</text>
</comment>
<dbReference type="GO" id="GO:0004190">
    <property type="term" value="F:aspartic-type endopeptidase activity"/>
    <property type="evidence" value="ECO:0007669"/>
    <property type="project" value="InterPro"/>
</dbReference>
<feature type="transmembrane region" description="Helical" evidence="2">
    <location>
        <begin position="88"/>
        <end position="106"/>
    </location>
</feature>
<feature type="transmembrane region" description="Helical" evidence="2">
    <location>
        <begin position="118"/>
        <end position="138"/>
    </location>
</feature>
<keyword evidence="5" id="KW-1185">Reference proteome</keyword>
<feature type="transmembrane region" description="Helical" evidence="2">
    <location>
        <begin position="61"/>
        <end position="82"/>
    </location>
</feature>
<feature type="transmembrane region" description="Helical" evidence="2">
    <location>
        <begin position="158"/>
        <end position="181"/>
    </location>
</feature>
<evidence type="ECO:0000256" key="2">
    <source>
        <dbReference type="SAM" id="Phobius"/>
    </source>
</evidence>
<reference evidence="4 5" key="1">
    <citation type="submission" date="2019-07" db="EMBL/GenBank/DDBJ databases">
        <title>Georgenia wutianyii sp. nov. and Georgenia *** sp. nov. isolated from plateau pika (Ochotona curzoniae) in the Qinghai-Tibet plateau of China.</title>
        <authorList>
            <person name="Tian Z."/>
        </authorList>
    </citation>
    <scope>NUCLEOTIDE SEQUENCE [LARGE SCALE GENOMIC DNA]</scope>
    <source>
        <strain evidence="4 5">Z446</strain>
    </source>
</reference>
<feature type="domain" description="Prepilin type IV endopeptidase peptidase" evidence="3">
    <location>
        <begin position="66"/>
        <end position="176"/>
    </location>
</feature>
<dbReference type="GO" id="GO:0005886">
    <property type="term" value="C:plasma membrane"/>
    <property type="evidence" value="ECO:0007669"/>
    <property type="project" value="TreeGrafter"/>
</dbReference>
<comment type="caution">
    <text evidence="4">The sequence shown here is derived from an EMBL/GenBank/DDBJ whole genome shotgun (WGS) entry which is preliminary data.</text>
</comment>
<dbReference type="Pfam" id="PF01478">
    <property type="entry name" value="Peptidase_A24"/>
    <property type="match status" value="1"/>
</dbReference>
<keyword evidence="2" id="KW-0812">Transmembrane</keyword>
<evidence type="ECO:0000259" key="3">
    <source>
        <dbReference type="Pfam" id="PF01478"/>
    </source>
</evidence>
<dbReference type="Proteomes" id="UP000318693">
    <property type="component" value="Unassembled WGS sequence"/>
</dbReference>
<proteinExistence type="inferred from homology"/>
<keyword evidence="2" id="KW-0472">Membrane</keyword>
<feature type="transmembrane region" description="Helical" evidence="2">
    <location>
        <begin position="193"/>
        <end position="212"/>
    </location>
</feature>
<keyword evidence="2" id="KW-1133">Transmembrane helix</keyword>
<dbReference type="InterPro" id="IPR000045">
    <property type="entry name" value="Prepilin_IV_endopep_pep"/>
</dbReference>
<organism evidence="4 5">
    <name type="scientific">Georgenia yuyongxinii</name>
    <dbReference type="NCBI Taxonomy" id="2589797"/>
    <lineage>
        <taxon>Bacteria</taxon>
        <taxon>Bacillati</taxon>
        <taxon>Actinomycetota</taxon>
        <taxon>Actinomycetes</taxon>
        <taxon>Micrococcales</taxon>
        <taxon>Bogoriellaceae</taxon>
        <taxon>Georgenia</taxon>
    </lineage>
</organism>
<dbReference type="EMBL" id="VJXR01000032">
    <property type="protein sequence ID" value="TRW44936.1"/>
    <property type="molecule type" value="Genomic_DNA"/>
</dbReference>
<feature type="transmembrane region" description="Helical" evidence="2">
    <location>
        <begin position="35"/>
        <end position="54"/>
    </location>
</feature>
<dbReference type="PANTHER" id="PTHR30487:SF0">
    <property type="entry name" value="PREPILIN LEADER PEPTIDASE_N-METHYLTRANSFERASE-RELATED"/>
    <property type="match status" value="1"/>
</dbReference>
<dbReference type="GO" id="GO:0006465">
    <property type="term" value="P:signal peptide processing"/>
    <property type="evidence" value="ECO:0007669"/>
    <property type="project" value="TreeGrafter"/>
</dbReference>
<dbReference type="PANTHER" id="PTHR30487">
    <property type="entry name" value="TYPE 4 PREPILIN-LIKE PROTEINS LEADER PEPTIDE-PROCESSING ENZYME"/>
    <property type="match status" value="1"/>
</dbReference>
<protein>
    <submittedName>
        <fullName evidence="4">Prepilin peptidase</fullName>
    </submittedName>
</protein>
<sequence length="213" mass="21909">MSVVVVLLTALAAGTAALALGPWMRRVARVRSRWLSSGAHVLLAGALGSGAALLARSWPELVAFTVLALACALLAVIDLATYRLPDVIVGPTYVVFFSALTLAAAVDGDWDRLGRAAAGAGVVLVGYFVLAFVSPSGLGLGDVKFSGVLGGFLGWFGWQQVLLGTLAAFVLSACVAGTLLVTRRADRRTEFPFGPWMVAGAGIGALWVPGVLG</sequence>
<evidence type="ECO:0000256" key="1">
    <source>
        <dbReference type="ARBA" id="ARBA00005801"/>
    </source>
</evidence>